<keyword evidence="4" id="KW-1185">Reference proteome</keyword>
<dbReference type="GO" id="GO:0045892">
    <property type="term" value="P:negative regulation of DNA-templated transcription"/>
    <property type="evidence" value="ECO:0007669"/>
    <property type="project" value="InterPro"/>
</dbReference>
<gene>
    <name evidence="3" type="ordered locus">Rfer_1215</name>
</gene>
<name>Q21Z54_ALBFT</name>
<organism evidence="3 4">
    <name type="scientific">Albidiferax ferrireducens (strain ATCC BAA-621 / DSM 15236 / T118)</name>
    <name type="common">Rhodoferax ferrireducens</name>
    <dbReference type="NCBI Taxonomy" id="338969"/>
    <lineage>
        <taxon>Bacteria</taxon>
        <taxon>Pseudomonadati</taxon>
        <taxon>Pseudomonadota</taxon>
        <taxon>Betaproteobacteria</taxon>
        <taxon>Burkholderiales</taxon>
        <taxon>Comamonadaceae</taxon>
        <taxon>Rhodoferax</taxon>
    </lineage>
</organism>
<dbReference type="GO" id="GO:0003677">
    <property type="term" value="F:DNA binding"/>
    <property type="evidence" value="ECO:0007669"/>
    <property type="project" value="InterPro"/>
</dbReference>
<protein>
    <submittedName>
        <fullName evidence="3">Transcriptional regulator, MarR family</fullName>
    </submittedName>
</protein>
<reference evidence="4" key="1">
    <citation type="submission" date="2006-02" db="EMBL/GenBank/DDBJ databases">
        <title>Complete sequence of chromosome of Rhodoferax ferrireducens DSM 15236.</title>
        <authorList>
            <person name="Copeland A."/>
            <person name="Lucas S."/>
            <person name="Lapidus A."/>
            <person name="Barry K."/>
            <person name="Detter J.C."/>
            <person name="Glavina del Rio T."/>
            <person name="Hammon N."/>
            <person name="Israni S."/>
            <person name="Pitluck S."/>
            <person name="Brettin T."/>
            <person name="Bruce D."/>
            <person name="Han C."/>
            <person name="Tapia R."/>
            <person name="Gilna P."/>
            <person name="Kiss H."/>
            <person name="Schmutz J."/>
            <person name="Larimer F."/>
            <person name="Land M."/>
            <person name="Kyrpides N."/>
            <person name="Ivanova N."/>
            <person name="Richardson P."/>
        </authorList>
    </citation>
    <scope>NUCLEOTIDE SEQUENCE [LARGE SCALE GENOMIC DNA]</scope>
    <source>
        <strain evidence="4">ATCC BAA-621 / DSM 15236 / T118</strain>
    </source>
</reference>
<evidence type="ECO:0000259" key="2">
    <source>
        <dbReference type="PROSITE" id="PS50995"/>
    </source>
</evidence>
<dbReference type="SUPFAM" id="SSF46785">
    <property type="entry name" value="Winged helix' DNA-binding domain"/>
    <property type="match status" value="1"/>
</dbReference>
<evidence type="ECO:0000313" key="3">
    <source>
        <dbReference type="EMBL" id="ABD68949.1"/>
    </source>
</evidence>
<sequence>MESRLKPRIAYRNLPQLFLKARECLMAHFRPILNHYGLTDQQWRILRSLDEHDQLEPREICSLCQIHSASMAGVLARMEALELIQRSRVAGDQRRVGVRLAAKGDQLVREMAPLIDLQYQLMEEAVGPDIFDDLFRSLESFIGAQSQPVRHVELPSTTPATAGAGAPEKPQVFE</sequence>
<dbReference type="eggNOG" id="COG1846">
    <property type="taxonomic scope" value="Bacteria"/>
</dbReference>
<dbReference type="InterPro" id="IPR036390">
    <property type="entry name" value="WH_DNA-bd_sf"/>
</dbReference>
<accession>Q21Z54</accession>
<dbReference type="HOGENOM" id="CLU_083287_8_1_4"/>
<evidence type="ECO:0000313" key="4">
    <source>
        <dbReference type="Proteomes" id="UP000008332"/>
    </source>
</evidence>
<dbReference type="OrthoDB" id="8588347at2"/>
<proteinExistence type="predicted"/>
<feature type="compositionally biased region" description="Low complexity" evidence="1">
    <location>
        <begin position="157"/>
        <end position="167"/>
    </location>
</feature>
<feature type="region of interest" description="Disordered" evidence="1">
    <location>
        <begin position="155"/>
        <end position="174"/>
    </location>
</feature>
<dbReference type="Pfam" id="PF12802">
    <property type="entry name" value="MarR_2"/>
    <property type="match status" value="1"/>
</dbReference>
<dbReference type="Proteomes" id="UP000008332">
    <property type="component" value="Chromosome"/>
</dbReference>
<dbReference type="PROSITE" id="PS50995">
    <property type="entry name" value="HTH_MARR_2"/>
    <property type="match status" value="1"/>
</dbReference>
<dbReference type="KEGG" id="rfr:Rfer_1215"/>
<dbReference type="GO" id="GO:0003700">
    <property type="term" value="F:DNA-binding transcription factor activity"/>
    <property type="evidence" value="ECO:0007669"/>
    <property type="project" value="InterPro"/>
</dbReference>
<dbReference type="InterPro" id="IPR000835">
    <property type="entry name" value="HTH_MarR-typ"/>
</dbReference>
<dbReference type="SMART" id="SM00347">
    <property type="entry name" value="HTH_MARR"/>
    <property type="match status" value="1"/>
</dbReference>
<dbReference type="GO" id="GO:0006950">
    <property type="term" value="P:response to stress"/>
    <property type="evidence" value="ECO:0007669"/>
    <property type="project" value="TreeGrafter"/>
</dbReference>
<dbReference type="InterPro" id="IPR012712">
    <property type="entry name" value="HpaR/FarR"/>
</dbReference>
<dbReference type="STRING" id="338969.Rfer_1215"/>
<dbReference type="InterPro" id="IPR036388">
    <property type="entry name" value="WH-like_DNA-bd_sf"/>
</dbReference>
<dbReference type="PANTHER" id="PTHR33164">
    <property type="entry name" value="TRANSCRIPTIONAL REGULATOR, MARR FAMILY"/>
    <property type="match status" value="1"/>
</dbReference>
<dbReference type="NCBIfam" id="TIGR02337">
    <property type="entry name" value="HpaR"/>
    <property type="match status" value="1"/>
</dbReference>
<dbReference type="Gene3D" id="1.10.10.10">
    <property type="entry name" value="Winged helix-like DNA-binding domain superfamily/Winged helix DNA-binding domain"/>
    <property type="match status" value="1"/>
</dbReference>
<dbReference type="EMBL" id="CP000267">
    <property type="protein sequence ID" value="ABD68949.1"/>
    <property type="molecule type" value="Genomic_DNA"/>
</dbReference>
<feature type="domain" description="HTH marR-type" evidence="2">
    <location>
        <begin position="11"/>
        <end position="143"/>
    </location>
</feature>
<dbReference type="PANTHER" id="PTHR33164:SF13">
    <property type="entry name" value="4-HYDROXYPHENYLACETATE CATABOLISM PROTEIN"/>
    <property type="match status" value="1"/>
</dbReference>
<dbReference type="InterPro" id="IPR039422">
    <property type="entry name" value="MarR/SlyA-like"/>
</dbReference>
<evidence type="ECO:0000256" key="1">
    <source>
        <dbReference type="SAM" id="MobiDB-lite"/>
    </source>
</evidence>
<dbReference type="AlphaFoldDB" id="Q21Z54"/>